<gene>
    <name evidence="1" type="ORF">HYPSUDRAFT_254611</name>
</gene>
<reference evidence="2" key="1">
    <citation type="submission" date="2014-04" db="EMBL/GenBank/DDBJ databases">
        <title>Evolutionary Origins and Diversification of the Mycorrhizal Mutualists.</title>
        <authorList>
            <consortium name="DOE Joint Genome Institute"/>
            <consortium name="Mycorrhizal Genomics Consortium"/>
            <person name="Kohler A."/>
            <person name="Kuo A."/>
            <person name="Nagy L.G."/>
            <person name="Floudas D."/>
            <person name="Copeland A."/>
            <person name="Barry K.W."/>
            <person name="Cichocki N."/>
            <person name="Veneault-Fourrey C."/>
            <person name="LaButti K."/>
            <person name="Lindquist E.A."/>
            <person name="Lipzen A."/>
            <person name="Lundell T."/>
            <person name="Morin E."/>
            <person name="Murat C."/>
            <person name="Riley R."/>
            <person name="Ohm R."/>
            <person name="Sun H."/>
            <person name="Tunlid A."/>
            <person name="Henrissat B."/>
            <person name="Grigoriev I.V."/>
            <person name="Hibbett D.S."/>
            <person name="Martin F."/>
        </authorList>
    </citation>
    <scope>NUCLEOTIDE SEQUENCE [LARGE SCALE GENOMIC DNA]</scope>
    <source>
        <strain evidence="2">FD-334 SS-4</strain>
    </source>
</reference>
<protein>
    <submittedName>
        <fullName evidence="1">Uncharacterized protein</fullName>
    </submittedName>
</protein>
<evidence type="ECO:0000313" key="2">
    <source>
        <dbReference type="Proteomes" id="UP000054270"/>
    </source>
</evidence>
<evidence type="ECO:0000313" key="1">
    <source>
        <dbReference type="EMBL" id="KJA30046.1"/>
    </source>
</evidence>
<dbReference type="AlphaFoldDB" id="A0A0D2PPE1"/>
<sequence length="108" mass="12571">MRTSSRRTEIMKFKSFIPFERHATFLGFLEARIAAANCWRIEAKARRNALALGKRYWKRRSEVLSAERVALGINAKEFTSFLFRTTMHALQAVYVLICGLKTSFRPVR</sequence>
<dbReference type="EMBL" id="KN817518">
    <property type="protein sequence ID" value="KJA30046.1"/>
    <property type="molecule type" value="Genomic_DNA"/>
</dbReference>
<organism evidence="1 2">
    <name type="scientific">Hypholoma sublateritium (strain FD-334 SS-4)</name>
    <dbReference type="NCBI Taxonomy" id="945553"/>
    <lineage>
        <taxon>Eukaryota</taxon>
        <taxon>Fungi</taxon>
        <taxon>Dikarya</taxon>
        <taxon>Basidiomycota</taxon>
        <taxon>Agaricomycotina</taxon>
        <taxon>Agaricomycetes</taxon>
        <taxon>Agaricomycetidae</taxon>
        <taxon>Agaricales</taxon>
        <taxon>Agaricineae</taxon>
        <taxon>Strophariaceae</taxon>
        <taxon>Hypholoma</taxon>
    </lineage>
</organism>
<proteinExistence type="predicted"/>
<keyword evidence="2" id="KW-1185">Reference proteome</keyword>
<dbReference type="Proteomes" id="UP000054270">
    <property type="component" value="Unassembled WGS sequence"/>
</dbReference>
<accession>A0A0D2PPE1</accession>
<name>A0A0D2PPE1_HYPSF</name>